<name>A0A3S1BD78_ELYCH</name>
<evidence type="ECO:0000313" key="2">
    <source>
        <dbReference type="Proteomes" id="UP000271974"/>
    </source>
</evidence>
<proteinExistence type="predicted"/>
<reference evidence="1 2" key="1">
    <citation type="submission" date="2019-01" db="EMBL/GenBank/DDBJ databases">
        <title>A draft genome assembly of the solar-powered sea slug Elysia chlorotica.</title>
        <authorList>
            <person name="Cai H."/>
            <person name="Li Q."/>
            <person name="Fang X."/>
            <person name="Li J."/>
            <person name="Curtis N.E."/>
            <person name="Altenburger A."/>
            <person name="Shibata T."/>
            <person name="Feng M."/>
            <person name="Maeda T."/>
            <person name="Schwartz J.A."/>
            <person name="Shigenobu S."/>
            <person name="Lundholm N."/>
            <person name="Nishiyama T."/>
            <person name="Yang H."/>
            <person name="Hasebe M."/>
            <person name="Li S."/>
            <person name="Pierce S.K."/>
            <person name="Wang J."/>
        </authorList>
    </citation>
    <scope>NUCLEOTIDE SEQUENCE [LARGE SCALE GENOMIC DNA]</scope>
    <source>
        <strain evidence="1">EC2010</strain>
        <tissue evidence="1">Whole organism of an adult</tissue>
    </source>
</reference>
<comment type="caution">
    <text evidence="1">The sequence shown here is derived from an EMBL/GenBank/DDBJ whole genome shotgun (WGS) entry which is preliminary data.</text>
</comment>
<evidence type="ECO:0000313" key="1">
    <source>
        <dbReference type="EMBL" id="RUS77999.1"/>
    </source>
</evidence>
<sequence>MIARITLLIDPLTDSMIDPSLSMKSPSGSMSSVMRAIITSKMPCLMSVSWSAVLTSPKPGSCLLNWTTLVISGTIELRKCCIMASGLMLSLDMSGWRKGKKGNENDHYLYSSVFA</sequence>
<organism evidence="1 2">
    <name type="scientific">Elysia chlorotica</name>
    <name type="common">Eastern emerald elysia</name>
    <name type="synonym">Sea slug</name>
    <dbReference type="NCBI Taxonomy" id="188477"/>
    <lineage>
        <taxon>Eukaryota</taxon>
        <taxon>Metazoa</taxon>
        <taxon>Spiralia</taxon>
        <taxon>Lophotrochozoa</taxon>
        <taxon>Mollusca</taxon>
        <taxon>Gastropoda</taxon>
        <taxon>Heterobranchia</taxon>
        <taxon>Euthyneura</taxon>
        <taxon>Panpulmonata</taxon>
        <taxon>Sacoglossa</taxon>
        <taxon>Placobranchoidea</taxon>
        <taxon>Plakobranchidae</taxon>
        <taxon>Elysia</taxon>
    </lineage>
</organism>
<dbReference type="Proteomes" id="UP000271974">
    <property type="component" value="Unassembled WGS sequence"/>
</dbReference>
<gene>
    <name evidence="1" type="ORF">EGW08_014260</name>
</gene>
<accession>A0A3S1BD78</accession>
<dbReference type="EMBL" id="RQTK01000539">
    <property type="protein sequence ID" value="RUS77999.1"/>
    <property type="molecule type" value="Genomic_DNA"/>
</dbReference>
<protein>
    <submittedName>
        <fullName evidence="1">Uncharacterized protein</fullName>
    </submittedName>
</protein>
<dbReference type="AlphaFoldDB" id="A0A3S1BD78"/>
<keyword evidence="2" id="KW-1185">Reference proteome</keyword>